<evidence type="ECO:0000256" key="1">
    <source>
        <dbReference type="SAM" id="SignalP"/>
    </source>
</evidence>
<dbReference type="EMBL" id="JAIPUX010005291">
    <property type="protein sequence ID" value="KAH0615629.1"/>
    <property type="molecule type" value="Genomic_DNA"/>
</dbReference>
<evidence type="ECO:0000313" key="4">
    <source>
        <dbReference type="Proteomes" id="UP000826234"/>
    </source>
</evidence>
<proteinExistence type="predicted"/>
<evidence type="ECO:0000313" key="3">
    <source>
        <dbReference type="EMBL" id="KAH0615629.1"/>
    </source>
</evidence>
<reference evidence="3 4" key="1">
    <citation type="journal article" date="2022" name="Gigascience">
        <title>A chromosome-level genome assembly and annotation of the desert horned lizard, Phrynosoma platyrhinos, provides insight into chromosomal rearrangements among reptiles.</title>
        <authorList>
            <person name="Koochekian N."/>
            <person name="Ascanio A."/>
            <person name="Farleigh K."/>
            <person name="Card D.C."/>
            <person name="Schield D.R."/>
            <person name="Castoe T.A."/>
            <person name="Jezkova T."/>
        </authorList>
    </citation>
    <scope>NUCLEOTIDE SEQUENCE [LARGE SCALE GENOMIC DNA]</scope>
    <source>
        <strain evidence="3">NK-2021</strain>
    </source>
</reference>
<feature type="chain" id="PRO_5045436590" description="Lipocalin/cytosolic fatty-acid binding domain-containing protein" evidence="1">
    <location>
        <begin position="20"/>
        <end position="138"/>
    </location>
</feature>
<protein>
    <recommendedName>
        <fullName evidence="2">Lipocalin/cytosolic fatty-acid binding domain-containing protein</fullName>
    </recommendedName>
</protein>
<dbReference type="Pfam" id="PF00061">
    <property type="entry name" value="Lipocalin"/>
    <property type="match status" value="1"/>
</dbReference>
<name>A0ABQ7SE69_PHRPL</name>
<sequence length="138" mass="16061">MRTMVLSILWGFARHFGAASEVPVMPGVEAWRMMGVWYPISVVTDHRGQKHLSIKGRFTLCTPPDSLYYDFYFIGGEHCYLEIVNFLVDERPGQFITESDDPEYDGCKVRIVDTDYHEYNIFHMERDGNKTLILDGMR</sequence>
<keyword evidence="1" id="KW-0732">Signal</keyword>
<dbReference type="Gene3D" id="2.40.128.20">
    <property type="match status" value="1"/>
</dbReference>
<feature type="domain" description="Lipocalin/cytosolic fatty-acid binding" evidence="2">
    <location>
        <begin position="35"/>
        <end position="131"/>
    </location>
</feature>
<comment type="caution">
    <text evidence="3">The sequence shown here is derived from an EMBL/GenBank/DDBJ whole genome shotgun (WGS) entry which is preliminary data.</text>
</comment>
<evidence type="ECO:0000259" key="2">
    <source>
        <dbReference type="Pfam" id="PF00061"/>
    </source>
</evidence>
<dbReference type="InterPro" id="IPR000566">
    <property type="entry name" value="Lipocln_cytosolic_FA-bd_dom"/>
</dbReference>
<organism evidence="3 4">
    <name type="scientific">Phrynosoma platyrhinos</name>
    <name type="common">Desert horned lizard</name>
    <dbReference type="NCBI Taxonomy" id="52577"/>
    <lineage>
        <taxon>Eukaryota</taxon>
        <taxon>Metazoa</taxon>
        <taxon>Chordata</taxon>
        <taxon>Craniata</taxon>
        <taxon>Vertebrata</taxon>
        <taxon>Euteleostomi</taxon>
        <taxon>Lepidosauria</taxon>
        <taxon>Squamata</taxon>
        <taxon>Bifurcata</taxon>
        <taxon>Unidentata</taxon>
        <taxon>Episquamata</taxon>
        <taxon>Toxicofera</taxon>
        <taxon>Iguania</taxon>
        <taxon>Phrynosomatidae</taxon>
        <taxon>Phrynosomatinae</taxon>
        <taxon>Phrynosoma</taxon>
    </lineage>
</organism>
<dbReference type="SUPFAM" id="SSF50814">
    <property type="entry name" value="Lipocalins"/>
    <property type="match status" value="1"/>
</dbReference>
<gene>
    <name evidence="3" type="ORF">JD844_005090</name>
</gene>
<feature type="signal peptide" evidence="1">
    <location>
        <begin position="1"/>
        <end position="19"/>
    </location>
</feature>
<dbReference type="InterPro" id="IPR012674">
    <property type="entry name" value="Calycin"/>
</dbReference>
<dbReference type="Proteomes" id="UP000826234">
    <property type="component" value="Unassembled WGS sequence"/>
</dbReference>
<accession>A0ABQ7SE69</accession>
<keyword evidence="4" id="KW-1185">Reference proteome</keyword>